<sequence length="219" mass="24595">MYLNEDPFTSGRASGSWQHGDSETRKRSPYGPNESPQPPLYLSAEKKRRLSGELNKLKEALFNALGGTTMQYDDSEDNVSSDNLSLDRLFDVTPSAGGLSSTASSEDSAWDDRWSDTERLDEDFFGNGLFDGEASGDGSHENKGFWHWLCDIFSTAWESTKDAVGSVFRSIESAVARIWDVVSDLGSWVKDILENFVSRFMQIFKGGDQQEKWEYIPML</sequence>
<dbReference type="VEuPathDB" id="FungiDB:ASPBRDRAFT_190366"/>
<dbReference type="OrthoDB" id="4389518at2759"/>
<dbReference type="AlphaFoldDB" id="A0A1L9UZB9"/>
<gene>
    <name evidence="2" type="ORF">ASPBRDRAFT_190366</name>
</gene>
<accession>A0A1L9UZB9</accession>
<dbReference type="Proteomes" id="UP000184499">
    <property type="component" value="Unassembled WGS sequence"/>
</dbReference>
<dbReference type="RefSeq" id="XP_067484274.1">
    <property type="nucleotide sequence ID" value="XM_067620222.1"/>
</dbReference>
<dbReference type="OMA" id="ECICDIC"/>
<feature type="region of interest" description="Disordered" evidence="1">
    <location>
        <begin position="1"/>
        <end position="47"/>
    </location>
</feature>
<proteinExistence type="predicted"/>
<evidence type="ECO:0000313" key="2">
    <source>
        <dbReference type="EMBL" id="OJJ77027.1"/>
    </source>
</evidence>
<protein>
    <submittedName>
        <fullName evidence="2">Uncharacterized protein</fullName>
    </submittedName>
</protein>
<reference evidence="3" key="1">
    <citation type="journal article" date="2017" name="Genome Biol.">
        <title>Comparative genomics reveals high biological diversity and specific adaptations in the industrially and medically important fungal genus Aspergillus.</title>
        <authorList>
            <person name="de Vries R.P."/>
            <person name="Riley R."/>
            <person name="Wiebenga A."/>
            <person name="Aguilar-Osorio G."/>
            <person name="Amillis S."/>
            <person name="Uchima C.A."/>
            <person name="Anderluh G."/>
            <person name="Asadollahi M."/>
            <person name="Askin M."/>
            <person name="Barry K."/>
            <person name="Battaglia E."/>
            <person name="Bayram O."/>
            <person name="Benocci T."/>
            <person name="Braus-Stromeyer S.A."/>
            <person name="Caldana C."/>
            <person name="Canovas D."/>
            <person name="Cerqueira G.C."/>
            <person name="Chen F."/>
            <person name="Chen W."/>
            <person name="Choi C."/>
            <person name="Clum A."/>
            <person name="Dos Santos R.A."/>
            <person name="Damasio A.R."/>
            <person name="Diallinas G."/>
            <person name="Emri T."/>
            <person name="Fekete E."/>
            <person name="Flipphi M."/>
            <person name="Freyberg S."/>
            <person name="Gallo A."/>
            <person name="Gournas C."/>
            <person name="Habgood R."/>
            <person name="Hainaut M."/>
            <person name="Harispe M.L."/>
            <person name="Henrissat B."/>
            <person name="Hilden K.S."/>
            <person name="Hope R."/>
            <person name="Hossain A."/>
            <person name="Karabika E."/>
            <person name="Karaffa L."/>
            <person name="Karanyi Z."/>
            <person name="Krasevec N."/>
            <person name="Kuo A."/>
            <person name="Kusch H."/>
            <person name="LaButti K."/>
            <person name="Lagendijk E.L."/>
            <person name="Lapidus A."/>
            <person name="Levasseur A."/>
            <person name="Lindquist E."/>
            <person name="Lipzen A."/>
            <person name="Logrieco A.F."/>
            <person name="MacCabe A."/>
            <person name="Maekelae M.R."/>
            <person name="Malavazi I."/>
            <person name="Melin P."/>
            <person name="Meyer V."/>
            <person name="Mielnichuk N."/>
            <person name="Miskei M."/>
            <person name="Molnar A.P."/>
            <person name="Mule G."/>
            <person name="Ngan C.Y."/>
            <person name="Orejas M."/>
            <person name="Orosz E."/>
            <person name="Ouedraogo J.P."/>
            <person name="Overkamp K.M."/>
            <person name="Park H.-S."/>
            <person name="Perrone G."/>
            <person name="Piumi F."/>
            <person name="Punt P.J."/>
            <person name="Ram A.F."/>
            <person name="Ramon A."/>
            <person name="Rauscher S."/>
            <person name="Record E."/>
            <person name="Riano-Pachon D.M."/>
            <person name="Robert V."/>
            <person name="Roehrig J."/>
            <person name="Ruller R."/>
            <person name="Salamov A."/>
            <person name="Salih N.S."/>
            <person name="Samson R.A."/>
            <person name="Sandor E."/>
            <person name="Sanguinetti M."/>
            <person name="Schuetze T."/>
            <person name="Sepcic K."/>
            <person name="Shelest E."/>
            <person name="Sherlock G."/>
            <person name="Sophianopoulou V."/>
            <person name="Squina F.M."/>
            <person name="Sun H."/>
            <person name="Susca A."/>
            <person name="Todd R.B."/>
            <person name="Tsang A."/>
            <person name="Unkles S.E."/>
            <person name="van de Wiele N."/>
            <person name="van Rossen-Uffink D."/>
            <person name="Oliveira J.V."/>
            <person name="Vesth T.C."/>
            <person name="Visser J."/>
            <person name="Yu J.-H."/>
            <person name="Zhou M."/>
            <person name="Andersen M.R."/>
            <person name="Archer D.B."/>
            <person name="Baker S.E."/>
            <person name="Benoit I."/>
            <person name="Brakhage A.A."/>
            <person name="Braus G.H."/>
            <person name="Fischer R."/>
            <person name="Frisvad J.C."/>
            <person name="Goldman G.H."/>
            <person name="Houbraken J."/>
            <person name="Oakley B."/>
            <person name="Pocsi I."/>
            <person name="Scazzocchio C."/>
            <person name="Seiboth B."/>
            <person name="vanKuyk P.A."/>
            <person name="Wortman J."/>
            <person name="Dyer P.S."/>
            <person name="Grigoriev I.V."/>
        </authorList>
    </citation>
    <scope>NUCLEOTIDE SEQUENCE [LARGE SCALE GENOMIC DNA]</scope>
    <source>
        <strain evidence="3">CBS 101740 / IMI 381727 / IBT 21946</strain>
    </source>
</reference>
<evidence type="ECO:0000313" key="3">
    <source>
        <dbReference type="Proteomes" id="UP000184499"/>
    </source>
</evidence>
<organism evidence="2 3">
    <name type="scientific">Aspergillus brasiliensis (strain CBS 101740 / IMI 381727 / IBT 21946)</name>
    <dbReference type="NCBI Taxonomy" id="767769"/>
    <lineage>
        <taxon>Eukaryota</taxon>
        <taxon>Fungi</taxon>
        <taxon>Dikarya</taxon>
        <taxon>Ascomycota</taxon>
        <taxon>Pezizomycotina</taxon>
        <taxon>Eurotiomycetes</taxon>
        <taxon>Eurotiomycetidae</taxon>
        <taxon>Eurotiales</taxon>
        <taxon>Aspergillaceae</taxon>
        <taxon>Aspergillus</taxon>
        <taxon>Aspergillus subgen. Circumdati</taxon>
    </lineage>
</organism>
<name>A0A1L9UZB9_ASPBC</name>
<dbReference type="GeneID" id="93572710"/>
<keyword evidence="3" id="KW-1185">Reference proteome</keyword>
<evidence type="ECO:0000256" key="1">
    <source>
        <dbReference type="SAM" id="MobiDB-lite"/>
    </source>
</evidence>
<dbReference type="EMBL" id="KV878679">
    <property type="protein sequence ID" value="OJJ77027.1"/>
    <property type="molecule type" value="Genomic_DNA"/>
</dbReference>